<name>S0A2Y2_9CAUD</name>
<sequence>MSKEENETVFYEIETKSSNLVEAILEVASELDRGDVDFEKANVKISSLIEEYREEKEILDLVANGLNAVKFAKYYESLTSVNKISLHPSPRNLSMEEIYDKYTRNKDKDSKDFWKKQEVI</sequence>
<evidence type="ECO:0000313" key="1">
    <source>
        <dbReference type="EMBL" id="AGO48812.1"/>
    </source>
</evidence>
<dbReference type="RefSeq" id="YP_008241111.1">
    <property type="nucleotide sequence ID" value="NC_021792.1"/>
</dbReference>
<accession>S0A2Y2</accession>
<organism evidence="1 2">
    <name type="scientific">Cellulophaga phage phi46:3</name>
    <dbReference type="NCBI Taxonomy" id="1327985"/>
    <lineage>
        <taxon>Viruses</taxon>
        <taxon>Duplodnaviria</taxon>
        <taxon>Heunggongvirae</taxon>
        <taxon>Uroviricota</taxon>
        <taxon>Caudoviricetes</taxon>
        <taxon>Pachyviridae</taxon>
        <taxon>Bacelvirus</taxon>
        <taxon>Bacelvirus phi46tres</taxon>
    </lineage>
</organism>
<dbReference type="EMBL" id="KC821622">
    <property type="protein sequence ID" value="AGO48812.1"/>
    <property type="molecule type" value="Genomic_DNA"/>
</dbReference>
<keyword evidence="2" id="KW-1185">Reference proteome</keyword>
<protein>
    <submittedName>
        <fullName evidence="1">Uncharacterized protein</fullName>
    </submittedName>
</protein>
<dbReference type="KEGG" id="vg:16797364"/>
<dbReference type="GeneID" id="16797364"/>
<evidence type="ECO:0000313" key="2">
    <source>
        <dbReference type="Proteomes" id="UP000014727"/>
    </source>
</evidence>
<reference evidence="1 2" key="1">
    <citation type="journal article" date="2013" name="Proc. Natl. Acad. Sci. U.S.A.">
        <title>Twelve previously unknown phage genera are ubiquitous in global oceans.</title>
        <authorList>
            <person name="Holmfeldt K."/>
            <person name="Solonenko N."/>
            <person name="Shah M."/>
            <person name="Corrier K."/>
            <person name="Riemann L."/>
            <person name="Verberkmoes N.C."/>
            <person name="Sullivan M.B."/>
        </authorList>
    </citation>
    <scope>NUCLEOTIDE SEQUENCE [LARGE SCALE GENOMIC DNA]</scope>
    <source>
        <strain evidence="1">Phi46:3</strain>
    </source>
</reference>
<proteinExistence type="predicted"/>
<gene>
    <name evidence="1" type="ORF">Phi46:3_gp068</name>
</gene>
<reference evidence="2" key="2">
    <citation type="submission" date="2013-03" db="EMBL/GenBank/DDBJ databases">
        <title>The Cellulophaga phages: a novel, diverse, and globally ubiquitous model system.</title>
        <authorList>
            <person name="Holmfeldt K."/>
            <person name="Solonenko N."/>
            <person name="Shah M."/>
            <person name="Corrier K."/>
            <person name="Riemann L."/>
            <person name="VerBerkmoes N.C."/>
            <person name="Sullivan M.B."/>
        </authorList>
    </citation>
    <scope>NUCLEOTIDE SEQUENCE [LARGE SCALE GENOMIC DNA]</scope>
</reference>
<dbReference type="Proteomes" id="UP000014727">
    <property type="component" value="Segment"/>
</dbReference>